<dbReference type="SUPFAM" id="SSF54637">
    <property type="entry name" value="Thioesterase/thiol ester dehydrase-isomerase"/>
    <property type="match status" value="1"/>
</dbReference>
<gene>
    <name evidence="1" type="ORF">GCM10022214_50650</name>
</gene>
<organism evidence="1 2">
    <name type="scientific">Actinomadura miaoliensis</name>
    <dbReference type="NCBI Taxonomy" id="430685"/>
    <lineage>
        <taxon>Bacteria</taxon>
        <taxon>Bacillati</taxon>
        <taxon>Actinomycetota</taxon>
        <taxon>Actinomycetes</taxon>
        <taxon>Streptosporangiales</taxon>
        <taxon>Thermomonosporaceae</taxon>
        <taxon>Actinomadura</taxon>
    </lineage>
</organism>
<evidence type="ECO:0000313" key="2">
    <source>
        <dbReference type="Proteomes" id="UP001500683"/>
    </source>
</evidence>
<dbReference type="Pfam" id="PF13279">
    <property type="entry name" value="4HBT_2"/>
    <property type="match status" value="1"/>
</dbReference>
<sequence>MRRYFEVTHVVTFADTNVAGNVYFASHLAWQGRCRELFLAEHAPGVLARLDGDLALVTVSCSCDYYAELHAFDTVSVRMSLRERRGGRITMDFDYYLTGRGAARLVARGRQTIACMTRTGGGLVPADPPDDLAQALDAYAPGAPVTP</sequence>
<comment type="caution">
    <text evidence="1">The sequence shown here is derived from an EMBL/GenBank/DDBJ whole genome shotgun (WGS) entry which is preliminary data.</text>
</comment>
<dbReference type="InterPro" id="IPR029069">
    <property type="entry name" value="HotDog_dom_sf"/>
</dbReference>
<dbReference type="RefSeq" id="WP_344952292.1">
    <property type="nucleotide sequence ID" value="NZ_BAAAZG010000038.1"/>
</dbReference>
<dbReference type="Gene3D" id="3.10.129.10">
    <property type="entry name" value="Hotdog Thioesterase"/>
    <property type="match status" value="1"/>
</dbReference>
<keyword evidence="2" id="KW-1185">Reference proteome</keyword>
<proteinExistence type="predicted"/>
<dbReference type="EMBL" id="BAAAZG010000038">
    <property type="protein sequence ID" value="GAA4084677.1"/>
    <property type="molecule type" value="Genomic_DNA"/>
</dbReference>
<name>A0ABP7WBA0_9ACTN</name>
<accession>A0ABP7WBA0</accession>
<dbReference type="Proteomes" id="UP001500683">
    <property type="component" value="Unassembled WGS sequence"/>
</dbReference>
<reference evidence="2" key="1">
    <citation type="journal article" date="2019" name="Int. J. Syst. Evol. Microbiol.">
        <title>The Global Catalogue of Microorganisms (GCM) 10K type strain sequencing project: providing services to taxonomists for standard genome sequencing and annotation.</title>
        <authorList>
            <consortium name="The Broad Institute Genomics Platform"/>
            <consortium name="The Broad Institute Genome Sequencing Center for Infectious Disease"/>
            <person name="Wu L."/>
            <person name="Ma J."/>
        </authorList>
    </citation>
    <scope>NUCLEOTIDE SEQUENCE [LARGE SCALE GENOMIC DNA]</scope>
    <source>
        <strain evidence="2">JCM 16702</strain>
    </source>
</reference>
<evidence type="ECO:0000313" key="1">
    <source>
        <dbReference type="EMBL" id="GAA4084677.1"/>
    </source>
</evidence>
<dbReference type="CDD" id="cd00586">
    <property type="entry name" value="4HBT"/>
    <property type="match status" value="1"/>
</dbReference>
<protein>
    <submittedName>
        <fullName evidence="1">Acyl-CoA thioesterase</fullName>
    </submittedName>
</protein>